<dbReference type="GO" id="GO:0016874">
    <property type="term" value="F:ligase activity"/>
    <property type="evidence" value="ECO:0007669"/>
    <property type="project" value="UniProtKB-KW"/>
</dbReference>
<dbReference type="Proteomes" id="UP000766550">
    <property type="component" value="Unassembled WGS sequence"/>
</dbReference>
<comment type="caution">
    <text evidence="2">The sequence shown here is derived from an EMBL/GenBank/DDBJ whole genome shotgun (WGS) entry which is preliminary data.</text>
</comment>
<gene>
    <name evidence="2" type="ORF">KTS45_09280</name>
</gene>
<keyword evidence="3" id="KW-1185">Reference proteome</keyword>
<evidence type="ECO:0000313" key="3">
    <source>
        <dbReference type="Proteomes" id="UP000766550"/>
    </source>
</evidence>
<feature type="domain" description="BPL/LPL catalytic" evidence="1">
    <location>
        <begin position="27"/>
        <end position="221"/>
    </location>
</feature>
<dbReference type="RefSeq" id="WP_162317452.1">
    <property type="nucleotide sequence ID" value="NZ_JAHQXF010000001.1"/>
</dbReference>
<proteinExistence type="predicted"/>
<dbReference type="InterPro" id="IPR045864">
    <property type="entry name" value="aa-tRNA-synth_II/BPL/LPL"/>
</dbReference>
<evidence type="ECO:0000313" key="2">
    <source>
        <dbReference type="EMBL" id="MBV0924393.1"/>
    </source>
</evidence>
<dbReference type="Pfam" id="PF21948">
    <property type="entry name" value="LplA-B_cat"/>
    <property type="match status" value="1"/>
</dbReference>
<sequence length="226" mass="24009">MRLLRGRASDHERDYACTRELADQVADDGTPALRVWTPHRQVAFGRRDRRAEGYDRARAAATDRGYAILERSVGGRAVAYTGRTVAFTLAEPTADGRSGIGARYDRAAAAIRRALAEVGIEARDGEPPDSFCPGTNSLQADGKLVGLAQRVRQDVALTAGIVVVRDHAAIAAVLDPVYDALGVPFAPDSVGSIARAGGVGDSEAVVDAVERELVGDRTVTVRETVE</sequence>
<reference evidence="2 3" key="1">
    <citation type="submission" date="2021-06" db="EMBL/GenBank/DDBJ databases">
        <title>New haloarchaea isolates fom saline soil.</title>
        <authorList>
            <person name="Duran-Viseras A."/>
            <person name="Sanchez-Porro C.S."/>
            <person name="Ventosa A."/>
        </authorList>
    </citation>
    <scope>NUCLEOTIDE SEQUENCE [LARGE SCALE GENOMIC DNA]</scope>
    <source>
        <strain evidence="2 3">JCM 183640</strain>
    </source>
</reference>
<dbReference type="Gene3D" id="3.30.930.10">
    <property type="entry name" value="Bira Bifunctional Protein, Domain 2"/>
    <property type="match status" value="1"/>
</dbReference>
<keyword evidence="2" id="KW-0436">Ligase</keyword>
<dbReference type="SUPFAM" id="SSF55681">
    <property type="entry name" value="Class II aaRS and biotin synthetases"/>
    <property type="match status" value="1"/>
</dbReference>
<dbReference type="AlphaFoldDB" id="A0A8J7Y9N9"/>
<name>A0A8J7Y9N9_9EURY</name>
<dbReference type="InterPro" id="IPR004143">
    <property type="entry name" value="BPL_LPL_catalytic"/>
</dbReference>
<dbReference type="EMBL" id="JAHQXF010000001">
    <property type="protein sequence ID" value="MBV0924393.1"/>
    <property type="molecule type" value="Genomic_DNA"/>
</dbReference>
<accession>A0A8J7Y9N9</accession>
<protein>
    <submittedName>
        <fullName evidence="2">Lipoate--protein ligase family protein</fullName>
    </submittedName>
</protein>
<evidence type="ECO:0000259" key="1">
    <source>
        <dbReference type="PROSITE" id="PS51733"/>
    </source>
</evidence>
<dbReference type="PROSITE" id="PS51733">
    <property type="entry name" value="BPL_LPL_CATALYTIC"/>
    <property type="match status" value="1"/>
</dbReference>
<organism evidence="2 3">
    <name type="scientific">Haloarcula limicola</name>
    <dbReference type="NCBI Taxonomy" id="1429915"/>
    <lineage>
        <taxon>Archaea</taxon>
        <taxon>Methanobacteriati</taxon>
        <taxon>Methanobacteriota</taxon>
        <taxon>Stenosarchaea group</taxon>
        <taxon>Halobacteria</taxon>
        <taxon>Halobacteriales</taxon>
        <taxon>Haloarculaceae</taxon>
        <taxon>Haloarcula</taxon>
    </lineage>
</organism>
<dbReference type="OrthoDB" id="192160at2157"/>